<dbReference type="EC" id="2.7.13.3" evidence="3"/>
<evidence type="ECO:0000313" key="20">
    <source>
        <dbReference type="EMBL" id="GGG50833.1"/>
    </source>
</evidence>
<dbReference type="Gene3D" id="1.20.120.160">
    <property type="entry name" value="HPT domain"/>
    <property type="match status" value="1"/>
</dbReference>
<dbReference type="PANTHER" id="PTHR45339">
    <property type="entry name" value="HYBRID SIGNAL TRANSDUCTION HISTIDINE KINASE J"/>
    <property type="match status" value="1"/>
</dbReference>
<dbReference type="Pfam" id="PF01590">
    <property type="entry name" value="GAF"/>
    <property type="match status" value="1"/>
</dbReference>
<dbReference type="SUPFAM" id="SSF47384">
    <property type="entry name" value="Homodimeric domain of signal transducing histidine kinase"/>
    <property type="match status" value="1"/>
</dbReference>
<keyword evidence="21" id="KW-1185">Reference proteome</keyword>
<evidence type="ECO:0000256" key="16">
    <source>
        <dbReference type="SAM" id="MobiDB-lite"/>
    </source>
</evidence>
<name>A0ABQ1WYB8_9BACT</name>
<dbReference type="PROSITE" id="PS50894">
    <property type="entry name" value="HPT"/>
    <property type="match status" value="1"/>
</dbReference>
<evidence type="ECO:0000256" key="1">
    <source>
        <dbReference type="ARBA" id="ARBA00000085"/>
    </source>
</evidence>
<feature type="modified residue" description="Phosphohistidine" evidence="14">
    <location>
        <position position="624"/>
    </location>
</feature>
<keyword evidence="6" id="KW-0808">Transferase</keyword>
<dbReference type="InterPro" id="IPR011006">
    <property type="entry name" value="CheY-like_superfamily"/>
</dbReference>
<evidence type="ECO:0000256" key="13">
    <source>
        <dbReference type="ARBA" id="ARBA00023136"/>
    </source>
</evidence>
<dbReference type="Pfam" id="PF01627">
    <property type="entry name" value="Hpt"/>
    <property type="match status" value="1"/>
</dbReference>
<evidence type="ECO:0000256" key="15">
    <source>
        <dbReference type="PROSITE-ProRule" id="PRU00169"/>
    </source>
</evidence>
<feature type="region of interest" description="Disordered" evidence="16">
    <location>
        <begin position="688"/>
        <end position="707"/>
    </location>
</feature>
<dbReference type="InterPro" id="IPR005467">
    <property type="entry name" value="His_kinase_dom"/>
</dbReference>
<feature type="domain" description="HPt" evidence="19">
    <location>
        <begin position="585"/>
        <end position="680"/>
    </location>
</feature>
<dbReference type="CDD" id="cd00082">
    <property type="entry name" value="HisKA"/>
    <property type="match status" value="1"/>
</dbReference>
<keyword evidence="8" id="KW-0547">Nucleotide-binding</keyword>
<dbReference type="SUPFAM" id="SSF52172">
    <property type="entry name" value="CheY-like"/>
    <property type="match status" value="1"/>
</dbReference>
<keyword evidence="10" id="KW-0067">ATP-binding</keyword>
<comment type="subcellular location">
    <subcellularLocation>
        <location evidence="2">Cell membrane</location>
        <topology evidence="2">Multi-pass membrane protein</topology>
    </subcellularLocation>
</comment>
<dbReference type="SMART" id="SM00448">
    <property type="entry name" value="REC"/>
    <property type="match status" value="1"/>
</dbReference>
<dbReference type="InterPro" id="IPR036097">
    <property type="entry name" value="HisK_dim/P_sf"/>
</dbReference>
<dbReference type="CDD" id="cd17546">
    <property type="entry name" value="REC_hyHK_CKI1_RcsC-like"/>
    <property type="match status" value="1"/>
</dbReference>
<comment type="caution">
    <text evidence="20">The sequence shown here is derived from an EMBL/GenBank/DDBJ whole genome shotgun (WGS) entry which is preliminary data.</text>
</comment>
<evidence type="ECO:0000256" key="8">
    <source>
        <dbReference type="ARBA" id="ARBA00022741"/>
    </source>
</evidence>
<evidence type="ECO:0000256" key="10">
    <source>
        <dbReference type="ARBA" id="ARBA00022840"/>
    </source>
</evidence>
<dbReference type="CDD" id="cd16922">
    <property type="entry name" value="HATPase_EvgS-ArcB-TorS-like"/>
    <property type="match status" value="1"/>
</dbReference>
<evidence type="ECO:0000256" key="7">
    <source>
        <dbReference type="ARBA" id="ARBA00022692"/>
    </source>
</evidence>
<dbReference type="Pfam" id="PF00512">
    <property type="entry name" value="HisKA"/>
    <property type="match status" value="1"/>
</dbReference>
<evidence type="ECO:0000259" key="19">
    <source>
        <dbReference type="PROSITE" id="PS50894"/>
    </source>
</evidence>
<feature type="domain" description="Histidine kinase" evidence="17">
    <location>
        <begin position="198"/>
        <end position="420"/>
    </location>
</feature>
<sequence>MEVIVTRERPGQPAEASGSPGYFLEQERLLALQALDILDTEPEPEFDELVEQAARLCGTPVACLSFLDETRQWLKAQTGSWLPEIPRDQSLCARTLLANDLLLLDPESAPALFAATPLTYHDTPVAAYAGYPLRTGEGYAVGVLSVSDVARREFSPEQQQFLRLLAQQASQALELRLARRARLAAEASVQRKQAFLAAMSHEIRTPIHGIMGLSRLLQESFITPQQEENLAIITSTAENLLSVINDILDFSKVELGKMELERVPFDVEATVRDATRSVQHMAQKKGIGLQTIVKSPAGLPTIEGDPLRLRQILLNLLTNALKFTEEGQITVSVEVQHQDAALVHLEFCVDDTGIGISMDKAEEIFRAFDQATSSTARRYGGTGLGLAICRSLIELQGGRIWLEARPGQGSCFRFSLAYPTSAARPYAEAVLPPLAPGLLQGLRVLLAEDNPVNKLLATSLLHTWGVEVAIATDGQQALDLARRHPYDLILMDIQMPLLTGLEATASLRATPNPNQQTPIIALTANAMPAEVQTFSQHGFTDFLIKPYHEADLYRLLVRTAGRTEAAPDLPQPTYDFSQLGRLAHDEGFIRKMQQLFLDTVPGQLQELKRAVGHGQWTTAAQLIHSLKSTYGSMQMEEAIRCLKRLEQALQPPVTATPPLISLLELLGAITSRTVELFTQHLRAPAPEQMVATPGPRHEQHRRHTAGF</sequence>
<evidence type="ECO:0000256" key="4">
    <source>
        <dbReference type="ARBA" id="ARBA00022475"/>
    </source>
</evidence>
<evidence type="ECO:0000256" key="2">
    <source>
        <dbReference type="ARBA" id="ARBA00004651"/>
    </source>
</evidence>
<dbReference type="Gene3D" id="3.30.565.10">
    <property type="entry name" value="Histidine kinase-like ATPase, C-terminal domain"/>
    <property type="match status" value="1"/>
</dbReference>
<feature type="modified residue" description="4-aspartylphosphate" evidence="15">
    <location>
        <position position="492"/>
    </location>
</feature>
<keyword evidence="5 15" id="KW-0597">Phosphoprotein</keyword>
<dbReference type="SMART" id="SM00065">
    <property type="entry name" value="GAF"/>
    <property type="match status" value="1"/>
</dbReference>
<evidence type="ECO:0000256" key="6">
    <source>
        <dbReference type="ARBA" id="ARBA00022679"/>
    </source>
</evidence>
<keyword evidence="4" id="KW-1003">Cell membrane</keyword>
<dbReference type="InterPro" id="IPR008207">
    <property type="entry name" value="Sig_transdc_His_kin_Hpt_dom"/>
</dbReference>
<dbReference type="InterPro" id="IPR004358">
    <property type="entry name" value="Sig_transdc_His_kin-like_C"/>
</dbReference>
<dbReference type="SMART" id="SM00388">
    <property type="entry name" value="HisKA"/>
    <property type="match status" value="1"/>
</dbReference>
<dbReference type="PANTHER" id="PTHR45339:SF1">
    <property type="entry name" value="HYBRID SIGNAL TRANSDUCTION HISTIDINE KINASE J"/>
    <property type="match status" value="1"/>
</dbReference>
<dbReference type="Proteomes" id="UP000601361">
    <property type="component" value="Unassembled WGS sequence"/>
</dbReference>
<dbReference type="InterPro" id="IPR036641">
    <property type="entry name" value="HPT_dom_sf"/>
</dbReference>
<dbReference type="PROSITE" id="PS50110">
    <property type="entry name" value="RESPONSE_REGULATORY"/>
    <property type="match status" value="1"/>
</dbReference>
<dbReference type="SUPFAM" id="SSF55874">
    <property type="entry name" value="ATPase domain of HSP90 chaperone/DNA topoisomerase II/histidine kinase"/>
    <property type="match status" value="1"/>
</dbReference>
<dbReference type="Gene3D" id="1.10.287.130">
    <property type="match status" value="1"/>
</dbReference>
<feature type="compositionally biased region" description="Basic residues" evidence="16">
    <location>
        <begin position="698"/>
        <end position="707"/>
    </location>
</feature>
<evidence type="ECO:0000313" key="21">
    <source>
        <dbReference type="Proteomes" id="UP000601361"/>
    </source>
</evidence>
<evidence type="ECO:0000256" key="12">
    <source>
        <dbReference type="ARBA" id="ARBA00023012"/>
    </source>
</evidence>
<dbReference type="EMBL" id="BMGS01000007">
    <property type="protein sequence ID" value="GGG50833.1"/>
    <property type="molecule type" value="Genomic_DNA"/>
</dbReference>
<keyword evidence="11" id="KW-1133">Transmembrane helix</keyword>
<dbReference type="InterPro" id="IPR029016">
    <property type="entry name" value="GAF-like_dom_sf"/>
</dbReference>
<dbReference type="InterPro" id="IPR036890">
    <property type="entry name" value="HATPase_C_sf"/>
</dbReference>
<evidence type="ECO:0000256" key="9">
    <source>
        <dbReference type="ARBA" id="ARBA00022777"/>
    </source>
</evidence>
<organism evidence="20 21">
    <name type="scientific">Hymenobacter glacieicola</name>
    <dbReference type="NCBI Taxonomy" id="1562124"/>
    <lineage>
        <taxon>Bacteria</taxon>
        <taxon>Pseudomonadati</taxon>
        <taxon>Bacteroidota</taxon>
        <taxon>Cytophagia</taxon>
        <taxon>Cytophagales</taxon>
        <taxon>Hymenobacteraceae</taxon>
        <taxon>Hymenobacter</taxon>
    </lineage>
</organism>
<reference evidence="21" key="1">
    <citation type="journal article" date="2019" name="Int. J. Syst. Evol. Microbiol.">
        <title>The Global Catalogue of Microorganisms (GCM) 10K type strain sequencing project: providing services to taxonomists for standard genome sequencing and annotation.</title>
        <authorList>
            <consortium name="The Broad Institute Genomics Platform"/>
            <consortium name="The Broad Institute Genome Sequencing Center for Infectious Disease"/>
            <person name="Wu L."/>
            <person name="Ma J."/>
        </authorList>
    </citation>
    <scope>NUCLEOTIDE SEQUENCE [LARGE SCALE GENOMIC DNA]</scope>
    <source>
        <strain evidence="21">CGMCC 1.12990</strain>
    </source>
</reference>
<dbReference type="InterPro" id="IPR003594">
    <property type="entry name" value="HATPase_dom"/>
</dbReference>
<evidence type="ECO:0000259" key="18">
    <source>
        <dbReference type="PROSITE" id="PS50110"/>
    </source>
</evidence>
<keyword evidence="12" id="KW-0902">Two-component regulatory system</keyword>
<protein>
    <recommendedName>
        <fullName evidence="3">histidine kinase</fullName>
        <ecNumber evidence="3">2.7.13.3</ecNumber>
    </recommendedName>
</protein>
<feature type="domain" description="Response regulatory" evidence="18">
    <location>
        <begin position="443"/>
        <end position="560"/>
    </location>
</feature>
<dbReference type="Gene3D" id="3.30.450.40">
    <property type="match status" value="1"/>
</dbReference>
<gene>
    <name evidence="20" type="ORF">GCM10011378_28730</name>
</gene>
<dbReference type="SMART" id="SM00387">
    <property type="entry name" value="HATPase_c"/>
    <property type="match status" value="1"/>
</dbReference>
<proteinExistence type="predicted"/>
<dbReference type="PROSITE" id="PS50109">
    <property type="entry name" value="HIS_KIN"/>
    <property type="match status" value="1"/>
</dbReference>
<dbReference type="SUPFAM" id="SSF47226">
    <property type="entry name" value="Histidine-containing phosphotransfer domain, HPT domain"/>
    <property type="match status" value="1"/>
</dbReference>
<dbReference type="InterPro" id="IPR003018">
    <property type="entry name" value="GAF"/>
</dbReference>
<dbReference type="Pfam" id="PF00072">
    <property type="entry name" value="Response_reg"/>
    <property type="match status" value="1"/>
</dbReference>
<dbReference type="Pfam" id="PF02518">
    <property type="entry name" value="HATPase_c"/>
    <property type="match status" value="1"/>
</dbReference>
<evidence type="ECO:0000256" key="11">
    <source>
        <dbReference type="ARBA" id="ARBA00022989"/>
    </source>
</evidence>
<keyword evidence="7" id="KW-0812">Transmembrane</keyword>
<dbReference type="RefSeq" id="WP_188558549.1">
    <property type="nucleotide sequence ID" value="NZ_BMGS01000007.1"/>
</dbReference>
<evidence type="ECO:0000256" key="3">
    <source>
        <dbReference type="ARBA" id="ARBA00012438"/>
    </source>
</evidence>
<accession>A0ABQ1WYB8</accession>
<comment type="catalytic activity">
    <reaction evidence="1">
        <text>ATP + protein L-histidine = ADP + protein N-phospho-L-histidine.</text>
        <dbReference type="EC" id="2.7.13.3"/>
    </reaction>
</comment>
<keyword evidence="13" id="KW-0472">Membrane</keyword>
<feature type="compositionally biased region" description="Basic and acidic residues" evidence="16">
    <location>
        <begin position="1"/>
        <end position="10"/>
    </location>
</feature>
<dbReference type="Gene3D" id="3.40.50.2300">
    <property type="match status" value="1"/>
</dbReference>
<dbReference type="SUPFAM" id="SSF55781">
    <property type="entry name" value="GAF domain-like"/>
    <property type="match status" value="1"/>
</dbReference>
<dbReference type="PRINTS" id="PR00344">
    <property type="entry name" value="BCTRLSENSOR"/>
</dbReference>
<dbReference type="InterPro" id="IPR003661">
    <property type="entry name" value="HisK_dim/P_dom"/>
</dbReference>
<evidence type="ECO:0000259" key="17">
    <source>
        <dbReference type="PROSITE" id="PS50109"/>
    </source>
</evidence>
<keyword evidence="9" id="KW-0418">Kinase</keyword>
<evidence type="ECO:0000256" key="14">
    <source>
        <dbReference type="PROSITE-ProRule" id="PRU00110"/>
    </source>
</evidence>
<evidence type="ECO:0000256" key="5">
    <source>
        <dbReference type="ARBA" id="ARBA00022553"/>
    </source>
</evidence>
<feature type="region of interest" description="Disordered" evidence="16">
    <location>
        <begin position="1"/>
        <end position="20"/>
    </location>
</feature>
<dbReference type="InterPro" id="IPR001789">
    <property type="entry name" value="Sig_transdc_resp-reg_receiver"/>
</dbReference>